<evidence type="ECO:0000256" key="2">
    <source>
        <dbReference type="ARBA" id="ARBA00023043"/>
    </source>
</evidence>
<dbReference type="SMART" id="SM00233">
    <property type="entry name" value="PH"/>
    <property type="match status" value="1"/>
</dbReference>
<dbReference type="OrthoDB" id="16005at2759"/>
<evidence type="ECO:0000259" key="4">
    <source>
        <dbReference type="PROSITE" id="PS50003"/>
    </source>
</evidence>
<dbReference type="InterPro" id="IPR002110">
    <property type="entry name" value="Ankyrin_rpt"/>
</dbReference>
<comment type="caution">
    <text evidence="5">The sequence shown here is derived from an EMBL/GenBank/DDBJ whole genome shotgun (WGS) entry which is preliminary data.</text>
</comment>
<dbReference type="EMBL" id="AJWJ01000034">
    <property type="protein sequence ID" value="KAF2077259.1"/>
    <property type="molecule type" value="Genomic_DNA"/>
</dbReference>
<feature type="repeat" description="ANK" evidence="3">
    <location>
        <begin position="35"/>
        <end position="67"/>
    </location>
</feature>
<dbReference type="PRINTS" id="PR01415">
    <property type="entry name" value="ANKYRIN"/>
</dbReference>
<dbReference type="SUPFAM" id="SSF48403">
    <property type="entry name" value="Ankyrin repeat"/>
    <property type="match status" value="1"/>
</dbReference>
<dbReference type="PROSITE" id="PS50297">
    <property type="entry name" value="ANK_REP_REGION"/>
    <property type="match status" value="3"/>
</dbReference>
<dbReference type="Pfam" id="PF12796">
    <property type="entry name" value="Ank_2"/>
    <property type="match status" value="2"/>
</dbReference>
<dbReference type="AlphaFoldDB" id="A0A8J4Q397"/>
<dbReference type="PANTHER" id="PTHR24198:SF165">
    <property type="entry name" value="ANKYRIN REPEAT-CONTAINING PROTEIN-RELATED"/>
    <property type="match status" value="1"/>
</dbReference>
<dbReference type="InterPro" id="IPR036770">
    <property type="entry name" value="Ankyrin_rpt-contain_sf"/>
</dbReference>
<gene>
    <name evidence="5" type="ORF">CYY_001448</name>
</gene>
<dbReference type="PROSITE" id="PS50003">
    <property type="entry name" value="PH_DOMAIN"/>
    <property type="match status" value="1"/>
</dbReference>
<sequence length="518" mass="59047">MMTSIFQYVKEGNKEEVVKSLKENTKEILYLKDAHEQTPLHLACFEGYLEIAQLLIKKGSKLDEKDKNGWTPLHCCASQGHFKVSELLVTKDPKLALIPAVDGTTSFHYLVRKWDAVISPKILSMVIKIEPNVVNMCGSNKETPLHHACLKNCEGSISFLLQNKADINKRSKNGETCLSFAIRAGYKGAIKLLLEHGSDEESYKLAYKLSTELKMHDIQSMVEESQQSIKVRTNLAKEYKKGYLNKFVGKLKGWKKVWAVMDGLKIRFYASETDLDTLYAEIFLKDIETITCEDQPQPHSFFIHVKDSPQRAMLSADDKVTMAKWVLAIDGLKLKCFNSCINQFLKKVLLHNVYKENYKGGFIKSSFEEEWMYSNDGILQCTEASWNVDGGASSLTYLWDGQQLVPQNGSYSLGWGKFNGFLFEWRLGDVGFLESSTKLKEYYWEEIEKEYITDDPSLSWKWTRHFLTLKHGVGEWIVEGEVPEPVVFFLSLLRYSRINHSSVNAGSSSVSTFSSSPK</sequence>
<accession>A0A8J4Q397</accession>
<evidence type="ECO:0000256" key="3">
    <source>
        <dbReference type="PROSITE-ProRule" id="PRU00023"/>
    </source>
</evidence>
<dbReference type="SUPFAM" id="SSF50729">
    <property type="entry name" value="PH domain-like"/>
    <property type="match status" value="1"/>
</dbReference>
<protein>
    <recommendedName>
        <fullName evidence="4">PH domain-containing protein</fullName>
    </recommendedName>
</protein>
<dbReference type="Pfam" id="PF00169">
    <property type="entry name" value="PH"/>
    <property type="match status" value="1"/>
</dbReference>
<evidence type="ECO:0000256" key="1">
    <source>
        <dbReference type="ARBA" id="ARBA00022737"/>
    </source>
</evidence>
<dbReference type="PANTHER" id="PTHR24198">
    <property type="entry name" value="ANKYRIN REPEAT AND PROTEIN KINASE DOMAIN-CONTAINING PROTEIN"/>
    <property type="match status" value="1"/>
</dbReference>
<reference evidence="5" key="1">
    <citation type="submission" date="2020-01" db="EMBL/GenBank/DDBJ databases">
        <title>Development of genomics and gene disruption for Polysphondylium violaceum indicates a role for the polyketide synthase stlB in stalk morphogenesis.</title>
        <authorList>
            <person name="Narita B."/>
            <person name="Kawabe Y."/>
            <person name="Kin K."/>
            <person name="Saito T."/>
            <person name="Gibbs R."/>
            <person name="Kuspa A."/>
            <person name="Muzny D."/>
            <person name="Queller D."/>
            <person name="Richards S."/>
            <person name="Strassman J."/>
            <person name="Sucgang R."/>
            <person name="Worley K."/>
            <person name="Schaap P."/>
        </authorList>
    </citation>
    <scope>NUCLEOTIDE SEQUENCE</scope>
    <source>
        <strain evidence="5">QSvi11</strain>
    </source>
</reference>
<dbReference type="InterPro" id="IPR001849">
    <property type="entry name" value="PH_domain"/>
</dbReference>
<feature type="repeat" description="ANK" evidence="3">
    <location>
        <begin position="173"/>
        <end position="205"/>
    </location>
</feature>
<evidence type="ECO:0000313" key="6">
    <source>
        <dbReference type="Proteomes" id="UP000695562"/>
    </source>
</evidence>
<dbReference type="Proteomes" id="UP000695562">
    <property type="component" value="Unassembled WGS sequence"/>
</dbReference>
<dbReference type="PROSITE" id="PS50088">
    <property type="entry name" value="ANK_REPEAT"/>
    <property type="match status" value="3"/>
</dbReference>
<proteinExistence type="predicted"/>
<name>A0A8J4Q397_9MYCE</name>
<evidence type="ECO:0000313" key="5">
    <source>
        <dbReference type="EMBL" id="KAF2077259.1"/>
    </source>
</evidence>
<feature type="repeat" description="ANK" evidence="3">
    <location>
        <begin position="140"/>
        <end position="172"/>
    </location>
</feature>
<keyword evidence="2 3" id="KW-0040">ANK repeat</keyword>
<organism evidence="5 6">
    <name type="scientific">Polysphondylium violaceum</name>
    <dbReference type="NCBI Taxonomy" id="133409"/>
    <lineage>
        <taxon>Eukaryota</taxon>
        <taxon>Amoebozoa</taxon>
        <taxon>Evosea</taxon>
        <taxon>Eumycetozoa</taxon>
        <taxon>Dictyostelia</taxon>
        <taxon>Dictyosteliales</taxon>
        <taxon>Dictyosteliaceae</taxon>
        <taxon>Polysphondylium</taxon>
    </lineage>
</organism>
<dbReference type="InterPro" id="IPR011993">
    <property type="entry name" value="PH-like_dom_sf"/>
</dbReference>
<keyword evidence="6" id="KW-1185">Reference proteome</keyword>
<dbReference type="CDD" id="cd00821">
    <property type="entry name" value="PH"/>
    <property type="match status" value="1"/>
</dbReference>
<dbReference type="Gene3D" id="1.25.40.20">
    <property type="entry name" value="Ankyrin repeat-containing domain"/>
    <property type="match status" value="1"/>
</dbReference>
<dbReference type="SMART" id="SM00248">
    <property type="entry name" value="ANK"/>
    <property type="match status" value="5"/>
</dbReference>
<dbReference type="Gene3D" id="2.30.29.30">
    <property type="entry name" value="Pleckstrin-homology domain (PH domain)/Phosphotyrosine-binding domain (PTB)"/>
    <property type="match status" value="1"/>
</dbReference>
<feature type="domain" description="PH" evidence="4">
    <location>
        <begin position="237"/>
        <end position="334"/>
    </location>
</feature>
<keyword evidence="1" id="KW-0677">Repeat</keyword>